<proteinExistence type="inferred from homology"/>
<evidence type="ECO:0000256" key="1">
    <source>
        <dbReference type="ARBA" id="ARBA00006739"/>
    </source>
</evidence>
<dbReference type="Proteomes" id="UP000466517">
    <property type="component" value="Chromosome"/>
</dbReference>
<dbReference type="KEGG" id="mmag:MMAD_10390"/>
<keyword evidence="5" id="KW-1185">Reference proteome</keyword>
<evidence type="ECO:0000256" key="2">
    <source>
        <dbReference type="SAM" id="MobiDB-lite"/>
    </source>
</evidence>
<dbReference type="Pfam" id="PF00535">
    <property type="entry name" value="Glycos_transf_2"/>
    <property type="match status" value="1"/>
</dbReference>
<dbReference type="InterPro" id="IPR029044">
    <property type="entry name" value="Nucleotide-diphossugar_trans"/>
</dbReference>
<organism evidence="4 5">
    <name type="scientific">Mycolicibacterium madagascariense</name>
    <dbReference type="NCBI Taxonomy" id="212765"/>
    <lineage>
        <taxon>Bacteria</taxon>
        <taxon>Bacillati</taxon>
        <taxon>Actinomycetota</taxon>
        <taxon>Actinomycetes</taxon>
        <taxon>Mycobacteriales</taxon>
        <taxon>Mycobacteriaceae</taxon>
        <taxon>Mycolicibacterium</taxon>
    </lineage>
</organism>
<gene>
    <name evidence="4" type="ORF">MMAD_10390</name>
</gene>
<dbReference type="EMBL" id="AP022610">
    <property type="protein sequence ID" value="BBZ26744.1"/>
    <property type="molecule type" value="Genomic_DNA"/>
</dbReference>
<evidence type="ECO:0000313" key="5">
    <source>
        <dbReference type="Proteomes" id="UP000466517"/>
    </source>
</evidence>
<dbReference type="PANTHER" id="PTHR48090:SF7">
    <property type="entry name" value="RFBJ PROTEIN"/>
    <property type="match status" value="1"/>
</dbReference>
<dbReference type="InterPro" id="IPR050256">
    <property type="entry name" value="Glycosyltransferase_2"/>
</dbReference>
<dbReference type="SUPFAM" id="SSF53448">
    <property type="entry name" value="Nucleotide-diphospho-sugar transferases"/>
    <property type="match status" value="1"/>
</dbReference>
<dbReference type="PANTHER" id="PTHR48090">
    <property type="entry name" value="UNDECAPRENYL-PHOSPHATE 4-DEOXY-4-FORMAMIDO-L-ARABINOSE TRANSFERASE-RELATED"/>
    <property type="match status" value="1"/>
</dbReference>
<evidence type="ECO:0000259" key="3">
    <source>
        <dbReference type="Pfam" id="PF00535"/>
    </source>
</evidence>
<dbReference type="Gene3D" id="3.90.550.10">
    <property type="entry name" value="Spore Coat Polysaccharide Biosynthesis Protein SpsA, Chain A"/>
    <property type="match status" value="1"/>
</dbReference>
<accession>A0A7I7XAZ7</accession>
<evidence type="ECO:0000313" key="4">
    <source>
        <dbReference type="EMBL" id="BBZ26744.1"/>
    </source>
</evidence>
<reference evidence="4 5" key="1">
    <citation type="journal article" date="2019" name="Emerg. Microbes Infect.">
        <title>Comprehensive subspecies identification of 175 nontuberculous mycobacteria species based on 7547 genomic profiles.</title>
        <authorList>
            <person name="Matsumoto Y."/>
            <person name="Kinjo T."/>
            <person name="Motooka D."/>
            <person name="Nabeya D."/>
            <person name="Jung N."/>
            <person name="Uechi K."/>
            <person name="Horii T."/>
            <person name="Iida T."/>
            <person name="Fujita J."/>
            <person name="Nakamura S."/>
        </authorList>
    </citation>
    <scope>NUCLEOTIDE SEQUENCE [LARGE SCALE GENOMIC DNA]</scope>
    <source>
        <strain evidence="4 5">JCM 13574</strain>
    </source>
</reference>
<feature type="region of interest" description="Disordered" evidence="2">
    <location>
        <begin position="281"/>
        <end position="304"/>
    </location>
</feature>
<feature type="compositionally biased region" description="Polar residues" evidence="2">
    <location>
        <begin position="281"/>
        <end position="295"/>
    </location>
</feature>
<name>A0A7I7XAZ7_9MYCO</name>
<dbReference type="InterPro" id="IPR001173">
    <property type="entry name" value="Glyco_trans_2-like"/>
</dbReference>
<protein>
    <recommendedName>
        <fullName evidence="3">Glycosyltransferase 2-like domain-containing protein</fullName>
    </recommendedName>
</protein>
<sequence>MRLLSIVIPALNEAENIPRVMATIPLAAFEKAGWDVEFIVVDNGSVDGTGHIAAAHHARVVRRSVRGYGSAYRAGLAAARGDLIVTGDADCTYPFDAVPELLAHFESKQLDFLSTNRLGTRDRQAMKRSHMYANHALTGLSRTLFRSPFRDSQSGMWIFRREILDHLDLRSNGMAFSQEIKHEAYLKGFRCDEVAIEYRVRGGSVKLNAWRDGVVNTSQLFSHRVRGRRLPAWGALTEVGTTVLANSDLADVATRSTSMMKDLTETVVIEQPTQLLKPTLMSAQNPDKTPKTTDASGDCEEMAV</sequence>
<dbReference type="RefSeq" id="WP_163733442.1">
    <property type="nucleotide sequence ID" value="NZ_AP022610.1"/>
</dbReference>
<dbReference type="CDD" id="cd04179">
    <property type="entry name" value="DPM_DPG-synthase_like"/>
    <property type="match status" value="1"/>
</dbReference>
<comment type="similarity">
    <text evidence="1">Belongs to the glycosyltransferase 2 family.</text>
</comment>
<dbReference type="AlphaFoldDB" id="A0A7I7XAZ7"/>
<feature type="domain" description="Glycosyltransferase 2-like" evidence="3">
    <location>
        <begin position="5"/>
        <end position="166"/>
    </location>
</feature>